<dbReference type="Gene3D" id="3.40.50.720">
    <property type="entry name" value="NAD(P)-binding Rossmann-like Domain"/>
    <property type="match status" value="1"/>
</dbReference>
<organism evidence="2 3">
    <name type="scientific">Blepharisma stoltei</name>
    <dbReference type="NCBI Taxonomy" id="1481888"/>
    <lineage>
        <taxon>Eukaryota</taxon>
        <taxon>Sar</taxon>
        <taxon>Alveolata</taxon>
        <taxon>Ciliophora</taxon>
        <taxon>Postciliodesmatophora</taxon>
        <taxon>Heterotrichea</taxon>
        <taxon>Heterotrichida</taxon>
        <taxon>Blepharismidae</taxon>
        <taxon>Blepharisma</taxon>
    </lineage>
</organism>
<dbReference type="PANTHER" id="PTHR43245:SF11">
    <property type="entry name" value="LD23561P"/>
    <property type="match status" value="1"/>
</dbReference>
<dbReference type="InterPro" id="IPR036291">
    <property type="entry name" value="NAD(P)-bd_dom_sf"/>
</dbReference>
<comment type="caution">
    <text evidence="2">The sequence shown here is derived from an EMBL/GenBank/DDBJ whole genome shotgun (WGS) entry which is preliminary data.</text>
</comment>
<sequence length="348" mass="38590">MEAPSWLILGGVGYIGRNLVMHLLENNLASHITVADKVVPAMAHLHPRYEEIFSRVEFVQTDLSRNPAKAFTREFDYIVNLAGETRSGMPESAHRQSSVGVISACKDRVGRAKWIEISSAKVYRSSNRPNNEESSPEPWTLEGTWRLNAERALEGVNHVVLRPGLVYGKGDLTTLTPRAVLAAVYRRMKKKMKVLWGSDLRINTVYISDLINAIVHTKDLNGVFNVADPSNTTQEDVNRILQDLFKVKCSYYSRTISNLASLHAVAEEANQIHMAPWAELCAESGVDSPISPFVEEENLNGSHICVDGSRITQTGFAYQHPRITAELLTESLGLLIEAGVLPNILNSS</sequence>
<feature type="domain" description="NAD-dependent epimerase/dehydratase" evidence="1">
    <location>
        <begin position="6"/>
        <end position="217"/>
    </location>
</feature>
<evidence type="ECO:0000313" key="3">
    <source>
        <dbReference type="Proteomes" id="UP001162131"/>
    </source>
</evidence>
<evidence type="ECO:0000259" key="1">
    <source>
        <dbReference type="Pfam" id="PF01370"/>
    </source>
</evidence>
<reference evidence="2" key="1">
    <citation type="submission" date="2021-09" db="EMBL/GenBank/DDBJ databases">
        <authorList>
            <consortium name="AG Swart"/>
            <person name="Singh M."/>
            <person name="Singh A."/>
            <person name="Seah K."/>
            <person name="Emmerich C."/>
        </authorList>
    </citation>
    <scope>NUCLEOTIDE SEQUENCE</scope>
    <source>
        <strain evidence="2">ATCC30299</strain>
    </source>
</reference>
<keyword evidence="3" id="KW-1185">Reference proteome</keyword>
<dbReference type="SUPFAM" id="SSF51735">
    <property type="entry name" value="NAD(P)-binding Rossmann-fold domains"/>
    <property type="match status" value="1"/>
</dbReference>
<name>A0AAU9JH30_9CILI</name>
<dbReference type="AlphaFoldDB" id="A0AAU9JH30"/>
<dbReference type="PANTHER" id="PTHR43245">
    <property type="entry name" value="BIFUNCTIONAL POLYMYXIN RESISTANCE PROTEIN ARNA"/>
    <property type="match status" value="1"/>
</dbReference>
<accession>A0AAU9JH30</accession>
<dbReference type="Pfam" id="PF01370">
    <property type="entry name" value="Epimerase"/>
    <property type="match status" value="1"/>
</dbReference>
<evidence type="ECO:0000313" key="2">
    <source>
        <dbReference type="EMBL" id="CAG9320097.1"/>
    </source>
</evidence>
<dbReference type="InterPro" id="IPR001509">
    <property type="entry name" value="Epimerase_deHydtase"/>
</dbReference>
<dbReference type="Proteomes" id="UP001162131">
    <property type="component" value="Unassembled WGS sequence"/>
</dbReference>
<dbReference type="EMBL" id="CAJZBQ010000024">
    <property type="protein sequence ID" value="CAG9320097.1"/>
    <property type="molecule type" value="Genomic_DNA"/>
</dbReference>
<proteinExistence type="predicted"/>
<dbReference type="InterPro" id="IPR050177">
    <property type="entry name" value="Lipid_A_modif_metabolic_enz"/>
</dbReference>
<protein>
    <recommendedName>
        <fullName evidence="1">NAD-dependent epimerase/dehydratase domain-containing protein</fullName>
    </recommendedName>
</protein>
<gene>
    <name evidence="2" type="ORF">BSTOLATCC_MIC25333</name>
</gene>